<protein>
    <submittedName>
        <fullName evidence="2">Uncharacterized protein</fullName>
    </submittedName>
</protein>
<dbReference type="AlphaFoldDB" id="A0A3N5BP08"/>
<dbReference type="InterPro" id="IPR017850">
    <property type="entry name" value="Alkaline_phosphatase_core_sf"/>
</dbReference>
<feature type="transmembrane region" description="Helical" evidence="1">
    <location>
        <begin position="420"/>
        <end position="440"/>
    </location>
</feature>
<evidence type="ECO:0000313" key="3">
    <source>
        <dbReference type="Proteomes" id="UP000282654"/>
    </source>
</evidence>
<keyword evidence="1" id="KW-0472">Membrane</keyword>
<reference evidence="2 3" key="1">
    <citation type="submission" date="2018-11" db="EMBL/GenBank/DDBJ databases">
        <title>Genomic Encyclopedia of Type Strains, Phase IV (KMG-IV): sequencing the most valuable type-strain genomes for metagenomic binning, comparative biology and taxonomic classification.</title>
        <authorList>
            <person name="Goeker M."/>
        </authorList>
    </citation>
    <scope>NUCLEOTIDE SEQUENCE [LARGE SCALE GENOMIC DNA]</scope>
    <source>
        <strain evidence="2 3">DSM 102936</strain>
    </source>
</reference>
<feature type="transmembrane region" description="Helical" evidence="1">
    <location>
        <begin position="391"/>
        <end position="408"/>
    </location>
</feature>
<feature type="transmembrane region" description="Helical" evidence="1">
    <location>
        <begin position="711"/>
        <end position="729"/>
    </location>
</feature>
<evidence type="ECO:0000256" key="1">
    <source>
        <dbReference type="SAM" id="Phobius"/>
    </source>
</evidence>
<feature type="transmembrane region" description="Helical" evidence="1">
    <location>
        <begin position="568"/>
        <end position="586"/>
    </location>
</feature>
<dbReference type="Gene3D" id="3.40.720.10">
    <property type="entry name" value="Alkaline Phosphatase, subunit A"/>
    <property type="match status" value="1"/>
</dbReference>
<keyword evidence="3" id="KW-1185">Reference proteome</keyword>
<feature type="transmembrane region" description="Helical" evidence="1">
    <location>
        <begin position="545"/>
        <end position="562"/>
    </location>
</feature>
<sequence>MMRKRCGTGLLFYFLGLLVLGATLCGGASAYAAGSERGRVVMVIIDYLTLEDLGRPVTGNLQRLMHQGGVALLNTTTGGSRVPANTYPTIGAGAHAVGTKAALAAYECSERPPQGGQLAAEFAQRTGYLPRPGNVVVLDIARIVKENAKLEYPVVPGALGGELKAAGLKVACLGNADWRDGLGRQVATIAMDESGVVEAGFVGRELLVQDAYFPGGWRTNYDLLWDKWLRLKTADFVVIDLGDTSRLHAAKEEVADPIFRQRWEEALARADAFLGKLAASLDFRRDLLLVVAPTPASEALENGDWVTPVVMVGRGVPQGTVLVSPSTKRPGVIMNTDIAPTVLEFFGLRVPECMSGRPATAVRAGDQLSFLDDLREKSLFVHNFRVPVIKIYLSYTIAVITGAVLFILAREKELPRRLRLAPLLLSVMVVPLAVLLMPGLGVFKPFPYIAGLSVLVATLTLIMVRFERKQPFAGFIFLSAATAGLILADAFTGARLLKASLLSYDLMGGARFYGIGNEYMGVLISAVIFGGACAFTIWGRRVFPGVLLLMGIATATLGAPGFGANFGGLLTAVVAFAISSLVFAGVRLTWRSALTVCGVGLLLPGLFAVCDLLRGEGAQSHVGRNLLLVLQDPGAALDIIKRKMAMNIKLFRYTIWSRVLAAGIGGLLILFYRPVGVMRVFRVRYPYLFSGFVGVVVTAVAAFAFNDSGTVAAAMATIFGIPPLLYILLREC</sequence>
<feature type="transmembrane region" description="Helical" evidence="1">
    <location>
        <begin position="476"/>
        <end position="497"/>
    </location>
</feature>
<keyword evidence="1" id="KW-0812">Transmembrane</keyword>
<comment type="caution">
    <text evidence="2">The sequence shown here is derived from an EMBL/GenBank/DDBJ whole genome shotgun (WGS) entry which is preliminary data.</text>
</comment>
<dbReference type="SUPFAM" id="SSF53649">
    <property type="entry name" value="Alkaline phosphatase-like"/>
    <property type="match status" value="1"/>
</dbReference>
<gene>
    <name evidence="2" type="ORF">EDD75_0180</name>
</gene>
<accession>A0A3N5BP08</accession>
<feature type="transmembrane region" description="Helical" evidence="1">
    <location>
        <begin position="519"/>
        <end position="538"/>
    </location>
</feature>
<feature type="transmembrane region" description="Helical" evidence="1">
    <location>
        <begin position="446"/>
        <end position="464"/>
    </location>
</feature>
<organism evidence="2 3">
    <name type="scientific">Thermodesulfitimonas autotrophica</name>
    <dbReference type="NCBI Taxonomy" id="1894989"/>
    <lineage>
        <taxon>Bacteria</taxon>
        <taxon>Bacillati</taxon>
        <taxon>Bacillota</taxon>
        <taxon>Clostridia</taxon>
        <taxon>Thermoanaerobacterales</taxon>
        <taxon>Thermoanaerobacteraceae</taxon>
        <taxon>Thermodesulfitimonas</taxon>
    </lineage>
</organism>
<dbReference type="EMBL" id="RKRE01000001">
    <property type="protein sequence ID" value="RPF49372.1"/>
    <property type="molecule type" value="Genomic_DNA"/>
</dbReference>
<feature type="transmembrane region" description="Helical" evidence="1">
    <location>
        <begin position="593"/>
        <end position="614"/>
    </location>
</feature>
<feature type="transmembrane region" description="Helical" evidence="1">
    <location>
        <begin position="685"/>
        <end position="705"/>
    </location>
</feature>
<proteinExistence type="predicted"/>
<name>A0A3N5BP08_9THEO</name>
<keyword evidence="1" id="KW-1133">Transmembrane helix</keyword>
<dbReference type="Proteomes" id="UP000282654">
    <property type="component" value="Unassembled WGS sequence"/>
</dbReference>
<evidence type="ECO:0000313" key="2">
    <source>
        <dbReference type="EMBL" id="RPF49372.1"/>
    </source>
</evidence>
<feature type="transmembrane region" description="Helical" evidence="1">
    <location>
        <begin position="655"/>
        <end position="673"/>
    </location>
</feature>